<dbReference type="Pfam" id="PF06810">
    <property type="entry name" value="Phage_scaffold"/>
    <property type="match status" value="1"/>
</dbReference>
<keyword evidence="1" id="KW-0175">Coiled coil</keyword>
<gene>
    <name evidence="3" type="ordered locus">GOX2455</name>
</gene>
<feature type="compositionally biased region" description="Polar residues" evidence="2">
    <location>
        <begin position="1"/>
        <end position="20"/>
    </location>
</feature>
<proteinExistence type="predicted"/>
<feature type="region of interest" description="Disordered" evidence="2">
    <location>
        <begin position="156"/>
        <end position="195"/>
    </location>
</feature>
<dbReference type="KEGG" id="gox:GOX2455"/>
<name>Q5FN61_GLUOX</name>
<sequence>MPQTNGRQMSEDPNNTNIDPNTVRELERARADLKNVRAELKAALADADTIRGERDTLRTKFEAYQTETTEKLNASTAALEKAKADGEAALAEVKTAGDRAILAAQAEAIATRLGAHNPADVVKLVDLSEVKRGEDGQFVGLTEALDAAKESRGYLFGEPAKTAAETGTTSTPKPPRRGKPDPVDARTLDPKDYDANKAAFLAQNR</sequence>
<reference evidence="3 4" key="1">
    <citation type="journal article" date="2005" name="Nat. Biotechnol.">
        <title>Complete genome sequence of the acetic acid bacterium Gluconobacter oxydans.</title>
        <authorList>
            <person name="Prust C."/>
            <person name="Hoffmeister M."/>
            <person name="Liesegang H."/>
            <person name="Wiezer A."/>
            <person name="Fricke W.F."/>
            <person name="Ehrenreich A."/>
            <person name="Gottschalk G."/>
            <person name="Deppenmeier U."/>
        </authorList>
    </citation>
    <scope>NUCLEOTIDE SEQUENCE [LARGE SCALE GENOMIC DNA]</scope>
    <source>
        <strain evidence="3 4">621H</strain>
    </source>
</reference>
<feature type="coiled-coil region" evidence="1">
    <location>
        <begin position="23"/>
        <end position="53"/>
    </location>
</feature>
<evidence type="ECO:0000313" key="4">
    <source>
        <dbReference type="Proteomes" id="UP000006375"/>
    </source>
</evidence>
<protein>
    <submittedName>
        <fullName evidence="3">Putative phage-related protein</fullName>
    </submittedName>
</protein>
<evidence type="ECO:0000256" key="2">
    <source>
        <dbReference type="SAM" id="MobiDB-lite"/>
    </source>
</evidence>
<evidence type="ECO:0000313" key="3">
    <source>
        <dbReference type="EMBL" id="AAW62186.1"/>
    </source>
</evidence>
<keyword evidence="4" id="KW-1185">Reference proteome</keyword>
<evidence type="ECO:0000256" key="1">
    <source>
        <dbReference type="SAM" id="Coils"/>
    </source>
</evidence>
<feature type="compositionally biased region" description="Basic and acidic residues" evidence="2">
    <location>
        <begin position="178"/>
        <end position="195"/>
    </location>
</feature>
<dbReference type="AlphaFoldDB" id="Q5FN61"/>
<feature type="region of interest" description="Disordered" evidence="2">
    <location>
        <begin position="1"/>
        <end position="23"/>
    </location>
</feature>
<dbReference type="EMBL" id="CP000009">
    <property type="protein sequence ID" value="AAW62186.1"/>
    <property type="molecule type" value="Genomic_DNA"/>
</dbReference>
<accession>Q5FN61</accession>
<organism evidence="3 4">
    <name type="scientific">Gluconobacter oxydans (strain 621H)</name>
    <name type="common">Gluconobacter suboxydans</name>
    <dbReference type="NCBI Taxonomy" id="290633"/>
    <lineage>
        <taxon>Bacteria</taxon>
        <taxon>Pseudomonadati</taxon>
        <taxon>Pseudomonadota</taxon>
        <taxon>Alphaproteobacteria</taxon>
        <taxon>Acetobacterales</taxon>
        <taxon>Acetobacteraceae</taxon>
        <taxon>Gluconobacter</taxon>
    </lineage>
</organism>
<dbReference type="Proteomes" id="UP000006375">
    <property type="component" value="Chromosome"/>
</dbReference>
<dbReference type="STRING" id="290633.GOX2455"/>
<dbReference type="HOGENOM" id="CLU_1335950_0_0_5"/>
<dbReference type="InterPro" id="IPR009636">
    <property type="entry name" value="SCAF"/>
</dbReference>